<protein>
    <submittedName>
        <fullName evidence="1">Lanthionine synthetase C-like</fullName>
    </submittedName>
</protein>
<accession>A0A0G4PLP4</accession>
<gene>
    <name evidence="1" type="ORF">PCAMFM013_S021g000219</name>
</gene>
<dbReference type="Proteomes" id="UP000053732">
    <property type="component" value="Unassembled WGS sequence"/>
</dbReference>
<proteinExistence type="predicted"/>
<organism evidence="1 2">
    <name type="scientific">Penicillium camemberti (strain FM 013)</name>
    <dbReference type="NCBI Taxonomy" id="1429867"/>
    <lineage>
        <taxon>Eukaryota</taxon>
        <taxon>Fungi</taxon>
        <taxon>Dikarya</taxon>
        <taxon>Ascomycota</taxon>
        <taxon>Pezizomycotina</taxon>
        <taxon>Eurotiomycetes</taxon>
        <taxon>Eurotiomycetidae</taxon>
        <taxon>Eurotiales</taxon>
        <taxon>Aspergillaceae</taxon>
        <taxon>Penicillium</taxon>
    </lineage>
</organism>
<dbReference type="EMBL" id="HG793154">
    <property type="protein sequence ID" value="CRL27304.1"/>
    <property type="molecule type" value="Genomic_DNA"/>
</dbReference>
<sequence length="29" mass="3420">MSLLLPIMVAKKWVEMRCCLAEQDYFGPF</sequence>
<name>A0A0G4PLP4_PENC3</name>
<evidence type="ECO:0000313" key="1">
    <source>
        <dbReference type="EMBL" id="CRL27304.1"/>
    </source>
</evidence>
<evidence type="ECO:0000313" key="2">
    <source>
        <dbReference type="Proteomes" id="UP000053732"/>
    </source>
</evidence>
<reference evidence="1 2" key="1">
    <citation type="journal article" date="2014" name="Nat. Commun.">
        <title>Multiple recent horizontal transfers of a large genomic region in cheese making fungi.</title>
        <authorList>
            <person name="Cheeseman K."/>
            <person name="Ropars J."/>
            <person name="Renault P."/>
            <person name="Dupont J."/>
            <person name="Gouzy J."/>
            <person name="Branca A."/>
            <person name="Abraham A.L."/>
            <person name="Ceppi M."/>
            <person name="Conseiller E."/>
            <person name="Debuchy R."/>
            <person name="Malagnac F."/>
            <person name="Goarin A."/>
            <person name="Silar P."/>
            <person name="Lacoste S."/>
            <person name="Sallet E."/>
            <person name="Bensimon A."/>
            <person name="Giraud T."/>
            <person name="Brygoo Y."/>
        </authorList>
    </citation>
    <scope>NUCLEOTIDE SEQUENCE [LARGE SCALE GENOMIC DNA]</scope>
    <source>
        <strain evidence="2">FM 013</strain>
    </source>
</reference>
<keyword evidence="2" id="KW-1185">Reference proteome</keyword>
<dbReference type="AlphaFoldDB" id="A0A0G4PLP4"/>